<gene>
    <name evidence="3" type="ORF">PBT88_14225</name>
</gene>
<feature type="region of interest" description="Disordered" evidence="1">
    <location>
        <begin position="127"/>
        <end position="149"/>
    </location>
</feature>
<sequence length="149" mass="15989">MSSDHLAEVWGDIVDTRHLRASIAIGATISLLAYFGAIHLFSILGSDASVSKTYAMLVGLGGCLLSCAVCARLFPPKRILIESGHDEQARKEAVAAIMKSAEDRNESLPPAVVEELKALGLYDMLPLDEQEQGSQSSDGRRHGPTVREA</sequence>
<reference evidence="3 4" key="1">
    <citation type="submission" date="2022-12" db="EMBL/GenBank/DDBJ databases">
        <title>Sphingomonas abieness sp. nov., an endophytic bacterium isolated from Abies koreana.</title>
        <authorList>
            <person name="Jiang L."/>
            <person name="Lee J."/>
        </authorList>
    </citation>
    <scope>NUCLEOTIDE SEQUENCE [LARGE SCALE GENOMIC DNA]</scope>
    <source>
        <strain evidence="4">PAMB 00755</strain>
    </source>
</reference>
<keyword evidence="4" id="KW-1185">Reference proteome</keyword>
<feature type="transmembrane region" description="Helical" evidence="2">
    <location>
        <begin position="54"/>
        <end position="74"/>
    </location>
</feature>
<keyword evidence="2" id="KW-0812">Transmembrane</keyword>
<dbReference type="EMBL" id="CP115174">
    <property type="protein sequence ID" value="WBO21336.1"/>
    <property type="molecule type" value="Genomic_DNA"/>
</dbReference>
<keyword evidence="2" id="KW-1133">Transmembrane helix</keyword>
<feature type="transmembrane region" description="Helical" evidence="2">
    <location>
        <begin position="21"/>
        <end position="42"/>
    </location>
</feature>
<evidence type="ECO:0000313" key="3">
    <source>
        <dbReference type="EMBL" id="WBO21336.1"/>
    </source>
</evidence>
<accession>A0ABY7NPD2</accession>
<organism evidence="3 4">
    <name type="scientific">Sphingomonas abietis</name>
    <dbReference type="NCBI Taxonomy" id="3012344"/>
    <lineage>
        <taxon>Bacteria</taxon>
        <taxon>Pseudomonadati</taxon>
        <taxon>Pseudomonadota</taxon>
        <taxon>Alphaproteobacteria</taxon>
        <taxon>Sphingomonadales</taxon>
        <taxon>Sphingomonadaceae</taxon>
        <taxon>Sphingomonas</taxon>
    </lineage>
</organism>
<protein>
    <submittedName>
        <fullName evidence="3">Uncharacterized protein</fullName>
    </submittedName>
</protein>
<evidence type="ECO:0000313" key="4">
    <source>
        <dbReference type="Proteomes" id="UP001210865"/>
    </source>
</evidence>
<dbReference type="RefSeq" id="WP_270075985.1">
    <property type="nucleotide sequence ID" value="NZ_CP115174.1"/>
</dbReference>
<proteinExistence type="predicted"/>
<feature type="compositionally biased region" description="Basic and acidic residues" evidence="1">
    <location>
        <begin position="138"/>
        <end position="149"/>
    </location>
</feature>
<keyword evidence="2" id="KW-0472">Membrane</keyword>
<evidence type="ECO:0000256" key="1">
    <source>
        <dbReference type="SAM" id="MobiDB-lite"/>
    </source>
</evidence>
<evidence type="ECO:0000256" key="2">
    <source>
        <dbReference type="SAM" id="Phobius"/>
    </source>
</evidence>
<name>A0ABY7NPD2_9SPHN</name>
<dbReference type="Proteomes" id="UP001210865">
    <property type="component" value="Chromosome"/>
</dbReference>